<feature type="compositionally biased region" description="Low complexity" evidence="1">
    <location>
        <begin position="29"/>
        <end position="43"/>
    </location>
</feature>
<dbReference type="EMBL" id="BMMP01000009">
    <property type="protein sequence ID" value="GGO50668.1"/>
    <property type="molecule type" value="Genomic_DNA"/>
</dbReference>
<gene>
    <name evidence="2" type="ORF">GCM10012287_30920</name>
</gene>
<evidence type="ECO:0000256" key="1">
    <source>
        <dbReference type="SAM" id="MobiDB-lite"/>
    </source>
</evidence>
<feature type="compositionally biased region" description="Low complexity" evidence="1">
    <location>
        <begin position="87"/>
        <end position="103"/>
    </location>
</feature>
<protein>
    <submittedName>
        <fullName evidence="2">Uncharacterized protein</fullName>
    </submittedName>
</protein>
<proteinExistence type="predicted"/>
<accession>A0ABQ2MFN0</accession>
<keyword evidence="3" id="KW-1185">Reference proteome</keyword>
<sequence length="142" mass="14249">MPAILGRGYAALPGPSCPDGAARSVRHLSTSPSRPAVRRSASPCGAAPGPSRLSGGFSAAVVRPGELRDSPRVSGSARDGVSGNGDGADVPVPGDGLPGDVRGFTGGRAPATLPARMIRNWRPSQFPHAGCLIGEGTRFPSA</sequence>
<evidence type="ECO:0000313" key="2">
    <source>
        <dbReference type="EMBL" id="GGO50668.1"/>
    </source>
</evidence>
<evidence type="ECO:0000313" key="3">
    <source>
        <dbReference type="Proteomes" id="UP000631535"/>
    </source>
</evidence>
<comment type="caution">
    <text evidence="2">The sequence shown here is derived from an EMBL/GenBank/DDBJ whole genome shotgun (WGS) entry which is preliminary data.</text>
</comment>
<name>A0ABQ2MFN0_9ACTN</name>
<dbReference type="Proteomes" id="UP000631535">
    <property type="component" value="Unassembled WGS sequence"/>
</dbReference>
<organism evidence="2 3">
    <name type="scientific">Streptomyces daqingensis</name>
    <dbReference type="NCBI Taxonomy" id="1472640"/>
    <lineage>
        <taxon>Bacteria</taxon>
        <taxon>Bacillati</taxon>
        <taxon>Actinomycetota</taxon>
        <taxon>Actinomycetes</taxon>
        <taxon>Kitasatosporales</taxon>
        <taxon>Streptomycetaceae</taxon>
        <taxon>Streptomyces</taxon>
    </lineage>
</organism>
<reference evidence="3" key="1">
    <citation type="journal article" date="2019" name="Int. J. Syst. Evol. Microbiol.">
        <title>The Global Catalogue of Microorganisms (GCM) 10K type strain sequencing project: providing services to taxonomists for standard genome sequencing and annotation.</title>
        <authorList>
            <consortium name="The Broad Institute Genomics Platform"/>
            <consortium name="The Broad Institute Genome Sequencing Center for Infectious Disease"/>
            <person name="Wu L."/>
            <person name="Ma J."/>
        </authorList>
    </citation>
    <scope>NUCLEOTIDE SEQUENCE [LARGE SCALE GENOMIC DNA]</scope>
    <source>
        <strain evidence="3">CGMCC 4.7178</strain>
    </source>
</reference>
<feature type="region of interest" description="Disordered" evidence="1">
    <location>
        <begin position="11"/>
        <end position="108"/>
    </location>
</feature>